<dbReference type="AlphaFoldDB" id="A0A380MKG0"/>
<keyword evidence="1" id="KW-0732">Signal</keyword>
<name>A0A380MKG0_9GAMM</name>
<dbReference type="EMBL" id="UHIA01000003">
    <property type="protein sequence ID" value="SUO91674.1"/>
    <property type="molecule type" value="Genomic_DNA"/>
</dbReference>
<accession>A0A380MKG0</accession>
<feature type="signal peptide" evidence="1">
    <location>
        <begin position="1"/>
        <end position="20"/>
    </location>
</feature>
<evidence type="ECO:0000313" key="2">
    <source>
        <dbReference type="EMBL" id="SUO91674.1"/>
    </source>
</evidence>
<dbReference type="Proteomes" id="UP000254575">
    <property type="component" value="Unassembled WGS sequence"/>
</dbReference>
<evidence type="ECO:0000313" key="3">
    <source>
        <dbReference type="Proteomes" id="UP000254575"/>
    </source>
</evidence>
<keyword evidence="3" id="KW-1185">Reference proteome</keyword>
<evidence type="ECO:0008006" key="4">
    <source>
        <dbReference type="Google" id="ProtNLM"/>
    </source>
</evidence>
<organism evidence="2 3">
    <name type="scientific">Suttonella indologenes</name>
    <dbReference type="NCBI Taxonomy" id="13276"/>
    <lineage>
        <taxon>Bacteria</taxon>
        <taxon>Pseudomonadati</taxon>
        <taxon>Pseudomonadota</taxon>
        <taxon>Gammaproteobacteria</taxon>
        <taxon>Cardiobacteriales</taxon>
        <taxon>Cardiobacteriaceae</taxon>
        <taxon>Suttonella</taxon>
    </lineage>
</organism>
<dbReference type="PROSITE" id="PS51257">
    <property type="entry name" value="PROKAR_LIPOPROTEIN"/>
    <property type="match status" value="1"/>
</dbReference>
<proteinExistence type="predicted"/>
<sequence length="102" mass="11610">MKKWNGLTSAAMLAACSGHAQTLPTEPPSAEDLYLSAKETPGIQVPKEEVTQDSLHKHQCELIEDKYYRCEVTIAYYLQTGDVLLDKQELLLSWQDGQWQRQ</sequence>
<feature type="chain" id="PRO_5016938404" description="Lipoprotein" evidence="1">
    <location>
        <begin position="21"/>
        <end position="102"/>
    </location>
</feature>
<dbReference type="RefSeq" id="WP_115217579.1">
    <property type="nucleotide sequence ID" value="NZ_UHIA01000003.1"/>
</dbReference>
<dbReference type="OrthoDB" id="6506437at2"/>
<reference evidence="2 3" key="1">
    <citation type="submission" date="2018-06" db="EMBL/GenBank/DDBJ databases">
        <authorList>
            <consortium name="Pathogen Informatics"/>
            <person name="Doyle S."/>
        </authorList>
    </citation>
    <scope>NUCLEOTIDE SEQUENCE [LARGE SCALE GENOMIC DNA]</scope>
    <source>
        <strain evidence="2 3">NCTC10717</strain>
    </source>
</reference>
<protein>
    <recommendedName>
        <fullName evidence="4">Lipoprotein</fullName>
    </recommendedName>
</protein>
<evidence type="ECO:0000256" key="1">
    <source>
        <dbReference type="SAM" id="SignalP"/>
    </source>
</evidence>
<gene>
    <name evidence="2" type="ORF">NCTC10717_00261</name>
</gene>